<keyword evidence="10" id="KW-1185">Reference proteome</keyword>
<dbReference type="EMBL" id="ML742040">
    <property type="protein sequence ID" value="KAE8153350.1"/>
    <property type="molecule type" value="Genomic_DNA"/>
</dbReference>
<evidence type="ECO:0000256" key="3">
    <source>
        <dbReference type="ARBA" id="ARBA00007106"/>
    </source>
</evidence>
<accession>A0A5N6U4A8</accession>
<evidence type="ECO:0000256" key="5">
    <source>
        <dbReference type="ARBA" id="ARBA00020164"/>
    </source>
</evidence>
<dbReference type="CDD" id="cd17299">
    <property type="entry name" value="acetolactate_decarboxylase"/>
    <property type="match status" value="1"/>
</dbReference>
<proteinExistence type="inferred from homology"/>
<comment type="similarity">
    <text evidence="3">Belongs to the alpha-acetolactate decarboxylase family.</text>
</comment>
<dbReference type="GO" id="GO:0047605">
    <property type="term" value="F:acetolactate decarboxylase activity"/>
    <property type="evidence" value="ECO:0007669"/>
    <property type="project" value="UniProtKB-EC"/>
</dbReference>
<name>A0A5N6U4A8_ASPAV</name>
<dbReference type="GO" id="GO:0045151">
    <property type="term" value="P:acetoin biosynthetic process"/>
    <property type="evidence" value="ECO:0007669"/>
    <property type="project" value="UniProtKB-KW"/>
</dbReference>
<dbReference type="NCBIfam" id="TIGR01252">
    <property type="entry name" value="acetolac_decarb"/>
    <property type="match status" value="1"/>
</dbReference>
<sequence length="243" mass="26874">MATPTPNRLYQYSVVTSLMEGICSQGIGLPDVLSRGDYGIGTVSGLDGEVMIVDGEAYVYCFDGHSRKVSPTDTIPFIQMTQFQPTLIKRLPSLQMGSISDTLSPIIQPKQNCFLSVKVDAVLDHIVFRVVPRQSKPRERLLELAKRQQLREFSDIKGTLFGFRSPSFTNGFSVAGFHLHFVSDCRTIGGHVLDFDASQVHLEAAVISEYVVHLPETGEFHEEPIGDVDVHGIHAVEGFSKHN</sequence>
<dbReference type="EC" id="4.1.1.5" evidence="4"/>
<evidence type="ECO:0000313" key="9">
    <source>
        <dbReference type="EMBL" id="KAE8153350.1"/>
    </source>
</evidence>
<evidence type="ECO:0000313" key="10">
    <source>
        <dbReference type="Proteomes" id="UP000325780"/>
    </source>
</evidence>
<reference evidence="9 10" key="1">
    <citation type="submission" date="2019-04" db="EMBL/GenBank/DDBJ databases">
        <title>Friends and foes A comparative genomics study of 23 Aspergillus species from section Flavi.</title>
        <authorList>
            <consortium name="DOE Joint Genome Institute"/>
            <person name="Kjaerbolling I."/>
            <person name="Vesth T."/>
            <person name="Frisvad J.C."/>
            <person name="Nybo J.L."/>
            <person name="Theobald S."/>
            <person name="Kildgaard S."/>
            <person name="Isbrandt T."/>
            <person name="Kuo A."/>
            <person name="Sato A."/>
            <person name="Lyhne E.K."/>
            <person name="Kogle M.E."/>
            <person name="Wiebenga A."/>
            <person name="Kun R.S."/>
            <person name="Lubbers R.J."/>
            <person name="Makela M.R."/>
            <person name="Barry K."/>
            <person name="Chovatia M."/>
            <person name="Clum A."/>
            <person name="Daum C."/>
            <person name="Haridas S."/>
            <person name="He G."/>
            <person name="LaButti K."/>
            <person name="Lipzen A."/>
            <person name="Mondo S."/>
            <person name="Riley R."/>
            <person name="Salamov A."/>
            <person name="Simmons B.A."/>
            <person name="Magnuson J.K."/>
            <person name="Henrissat B."/>
            <person name="Mortensen U.H."/>
            <person name="Larsen T.O."/>
            <person name="Devries R.P."/>
            <person name="Grigoriev I.V."/>
            <person name="Machida M."/>
            <person name="Baker S.E."/>
            <person name="Andersen M.R."/>
        </authorList>
    </citation>
    <scope>NUCLEOTIDE SEQUENCE [LARGE SCALE GENOMIC DNA]</scope>
    <source>
        <strain evidence="9 10">IBT 18842</strain>
    </source>
</reference>
<dbReference type="PANTHER" id="PTHR35524">
    <property type="entry name" value="ALPHA-ACETOLACTATE DECARBOXYLASE"/>
    <property type="match status" value="1"/>
</dbReference>
<dbReference type="PANTHER" id="PTHR35524:SF1">
    <property type="entry name" value="ALPHA-ACETOLACTATE DECARBOXYLASE"/>
    <property type="match status" value="1"/>
</dbReference>
<dbReference type="Pfam" id="PF03306">
    <property type="entry name" value="AAL_decarboxy"/>
    <property type="match status" value="1"/>
</dbReference>
<gene>
    <name evidence="9" type="ORF">BDV25DRAFT_136956</name>
</gene>
<dbReference type="Proteomes" id="UP000325780">
    <property type="component" value="Unassembled WGS sequence"/>
</dbReference>
<evidence type="ECO:0000256" key="4">
    <source>
        <dbReference type="ARBA" id="ARBA00013204"/>
    </source>
</evidence>
<dbReference type="InterPro" id="IPR005128">
    <property type="entry name" value="Acetolactate_a_deCO2ase"/>
</dbReference>
<keyword evidence="7" id="KW-0005">Acetoin biosynthesis</keyword>
<protein>
    <recommendedName>
        <fullName evidence="5">Alpha-acetolactate decarboxylase</fullName>
        <ecNumber evidence="4">4.1.1.5</ecNumber>
    </recommendedName>
</protein>
<evidence type="ECO:0000256" key="1">
    <source>
        <dbReference type="ARBA" id="ARBA00001784"/>
    </source>
</evidence>
<evidence type="ECO:0000256" key="6">
    <source>
        <dbReference type="ARBA" id="ARBA00022793"/>
    </source>
</evidence>
<dbReference type="Gene3D" id="3.30.1330.80">
    <property type="entry name" value="Hypothetical protein, similar to alpha- acetolactate decarboxylase, domain 2"/>
    <property type="match status" value="2"/>
</dbReference>
<evidence type="ECO:0000256" key="7">
    <source>
        <dbReference type="ARBA" id="ARBA00023061"/>
    </source>
</evidence>
<organism evidence="9 10">
    <name type="scientific">Aspergillus avenaceus</name>
    <dbReference type="NCBI Taxonomy" id="36643"/>
    <lineage>
        <taxon>Eukaryota</taxon>
        <taxon>Fungi</taxon>
        <taxon>Dikarya</taxon>
        <taxon>Ascomycota</taxon>
        <taxon>Pezizomycotina</taxon>
        <taxon>Eurotiomycetes</taxon>
        <taxon>Eurotiomycetidae</taxon>
        <taxon>Eurotiales</taxon>
        <taxon>Aspergillaceae</taxon>
        <taxon>Aspergillus</taxon>
        <taxon>Aspergillus subgen. Circumdati</taxon>
    </lineage>
</organism>
<dbReference type="UniPathway" id="UPA00626">
    <property type="reaction ID" value="UER00678"/>
</dbReference>
<keyword evidence="8" id="KW-0456">Lyase</keyword>
<evidence type="ECO:0000256" key="8">
    <source>
        <dbReference type="ARBA" id="ARBA00023239"/>
    </source>
</evidence>
<dbReference type="SUPFAM" id="SSF117856">
    <property type="entry name" value="AF0104/ALDC/Ptd012-like"/>
    <property type="match status" value="1"/>
</dbReference>
<dbReference type="AlphaFoldDB" id="A0A5N6U4A8"/>
<dbReference type="OrthoDB" id="509395at2759"/>
<keyword evidence="6" id="KW-0210">Decarboxylase</keyword>
<evidence type="ECO:0000256" key="2">
    <source>
        <dbReference type="ARBA" id="ARBA00005170"/>
    </source>
</evidence>
<comment type="catalytic activity">
    <reaction evidence="1">
        <text>(2S)-2-acetolactate + H(+) = (R)-acetoin + CO2</text>
        <dbReference type="Rhea" id="RHEA:21580"/>
        <dbReference type="ChEBI" id="CHEBI:15378"/>
        <dbReference type="ChEBI" id="CHEBI:15686"/>
        <dbReference type="ChEBI" id="CHEBI:16526"/>
        <dbReference type="ChEBI" id="CHEBI:58476"/>
        <dbReference type="EC" id="4.1.1.5"/>
    </reaction>
</comment>
<dbReference type="PIRSF" id="PIRSF001332">
    <property type="entry name" value="Acetolac_decarb"/>
    <property type="match status" value="1"/>
</dbReference>
<comment type="pathway">
    <text evidence="2">Polyol metabolism; (R,R)-butane-2,3-diol biosynthesis; (R,R)-butane-2,3-diol from pyruvate: step 2/3.</text>
</comment>